<comment type="caution">
    <text evidence="3">The sequence shown here is derived from an EMBL/GenBank/DDBJ whole genome shotgun (WGS) entry which is preliminary data.</text>
</comment>
<keyword evidence="2" id="KW-0378">Hydrolase</keyword>
<dbReference type="AlphaFoldDB" id="A0A1F7GNM0"/>
<dbReference type="SUPFAM" id="SSF52972">
    <property type="entry name" value="ITPase-like"/>
    <property type="match status" value="1"/>
</dbReference>
<gene>
    <name evidence="3" type="ORF">A2866_01080</name>
</gene>
<accession>A0A1F7GNM0</accession>
<dbReference type="EMBL" id="MFZI01000040">
    <property type="protein sequence ID" value="OGK20102.1"/>
    <property type="molecule type" value="Genomic_DNA"/>
</dbReference>
<evidence type="ECO:0008006" key="5">
    <source>
        <dbReference type="Google" id="ProtNLM"/>
    </source>
</evidence>
<dbReference type="PANTHER" id="PTHR11067">
    <property type="entry name" value="INOSINE TRIPHOSPHATE PYROPHOSPHATASE/HAM1 PROTEIN"/>
    <property type="match status" value="1"/>
</dbReference>
<organism evidence="3 4">
    <name type="scientific">Candidatus Roizmanbacteria bacterium RIFCSPHIGHO2_01_FULL_39_8</name>
    <dbReference type="NCBI Taxonomy" id="1802033"/>
    <lineage>
        <taxon>Bacteria</taxon>
        <taxon>Candidatus Roizmaniibacteriota</taxon>
    </lineage>
</organism>
<protein>
    <recommendedName>
        <fullName evidence="5">Non-canonical purine NTP pyrophosphatase</fullName>
    </recommendedName>
</protein>
<dbReference type="InterPro" id="IPR029001">
    <property type="entry name" value="ITPase-like_fam"/>
</dbReference>
<evidence type="ECO:0000256" key="2">
    <source>
        <dbReference type="ARBA" id="ARBA00022801"/>
    </source>
</evidence>
<proteinExistence type="inferred from homology"/>
<dbReference type="Pfam" id="PF01725">
    <property type="entry name" value="Ham1p_like"/>
    <property type="match status" value="1"/>
</dbReference>
<dbReference type="GO" id="GO:0005829">
    <property type="term" value="C:cytosol"/>
    <property type="evidence" value="ECO:0007669"/>
    <property type="project" value="TreeGrafter"/>
</dbReference>
<comment type="similarity">
    <text evidence="1">Belongs to the HAM1 NTPase family.</text>
</comment>
<dbReference type="Gene3D" id="3.90.950.10">
    <property type="match status" value="1"/>
</dbReference>
<name>A0A1F7GNM0_9BACT</name>
<sequence length="205" mass="23663">MKRLLIATHNKGKLNEIKKGLKAFEERGLAVLSLNELNIAAKPEETGKTFEENSRLKAKFYGDMTKLAAIADDGGLIIPYLNNGPGVKSRRWPGYEATDEELIQYTLLHLKGVRVADRTAYLQTCLCFYNPVEEIFLCEEEKIKGRIAEKPIEHFTPGYPYRALFIVEKFNKYYDELTSLEHKQINHRLIASKRLVKRVKKYLIK</sequence>
<dbReference type="CDD" id="cd00515">
    <property type="entry name" value="HAM1"/>
    <property type="match status" value="1"/>
</dbReference>
<dbReference type="Proteomes" id="UP000177026">
    <property type="component" value="Unassembled WGS sequence"/>
</dbReference>
<dbReference type="InterPro" id="IPR002637">
    <property type="entry name" value="RdgB/HAM1"/>
</dbReference>
<dbReference type="GO" id="GO:0009143">
    <property type="term" value="P:nucleoside triphosphate catabolic process"/>
    <property type="evidence" value="ECO:0007669"/>
    <property type="project" value="InterPro"/>
</dbReference>
<dbReference type="PANTHER" id="PTHR11067:SF9">
    <property type="entry name" value="INOSINE TRIPHOSPHATE PYROPHOSPHATASE"/>
    <property type="match status" value="1"/>
</dbReference>
<reference evidence="3 4" key="1">
    <citation type="journal article" date="2016" name="Nat. Commun.">
        <title>Thousands of microbial genomes shed light on interconnected biogeochemical processes in an aquifer system.</title>
        <authorList>
            <person name="Anantharaman K."/>
            <person name="Brown C.T."/>
            <person name="Hug L.A."/>
            <person name="Sharon I."/>
            <person name="Castelle C.J."/>
            <person name="Probst A.J."/>
            <person name="Thomas B.C."/>
            <person name="Singh A."/>
            <person name="Wilkins M.J."/>
            <person name="Karaoz U."/>
            <person name="Brodie E.L."/>
            <person name="Williams K.H."/>
            <person name="Hubbard S.S."/>
            <person name="Banfield J.F."/>
        </authorList>
    </citation>
    <scope>NUCLEOTIDE SEQUENCE [LARGE SCALE GENOMIC DNA]</scope>
</reference>
<dbReference type="GO" id="GO:0047429">
    <property type="term" value="F:nucleoside triphosphate diphosphatase activity"/>
    <property type="evidence" value="ECO:0007669"/>
    <property type="project" value="InterPro"/>
</dbReference>
<evidence type="ECO:0000256" key="1">
    <source>
        <dbReference type="ARBA" id="ARBA00008023"/>
    </source>
</evidence>
<evidence type="ECO:0000313" key="3">
    <source>
        <dbReference type="EMBL" id="OGK20102.1"/>
    </source>
</evidence>
<evidence type="ECO:0000313" key="4">
    <source>
        <dbReference type="Proteomes" id="UP000177026"/>
    </source>
</evidence>